<gene>
    <name evidence="7" type="ORF">AQJ46_00750</name>
</gene>
<evidence type="ECO:0000256" key="5">
    <source>
        <dbReference type="SAM" id="Phobius"/>
    </source>
</evidence>
<evidence type="ECO:0000256" key="2">
    <source>
        <dbReference type="ARBA" id="ARBA00022692"/>
    </source>
</evidence>
<dbReference type="PROSITE" id="PS50850">
    <property type="entry name" value="MFS"/>
    <property type="match status" value="1"/>
</dbReference>
<keyword evidence="2 5" id="KW-0812">Transmembrane</keyword>
<keyword evidence="3 5" id="KW-1133">Transmembrane helix</keyword>
<comment type="subcellular location">
    <subcellularLocation>
        <location evidence="1">Cell membrane</location>
        <topology evidence="1">Multi-pass membrane protein</topology>
    </subcellularLocation>
</comment>
<dbReference type="Proteomes" id="UP000053669">
    <property type="component" value="Unassembled WGS sequence"/>
</dbReference>
<name>A0A101SHN4_9ACTN</name>
<dbReference type="GO" id="GO:0005886">
    <property type="term" value="C:plasma membrane"/>
    <property type="evidence" value="ECO:0007669"/>
    <property type="project" value="UniProtKB-SubCell"/>
</dbReference>
<dbReference type="SUPFAM" id="SSF103473">
    <property type="entry name" value="MFS general substrate transporter"/>
    <property type="match status" value="1"/>
</dbReference>
<dbReference type="Pfam" id="PF07690">
    <property type="entry name" value="MFS_1"/>
    <property type="match status" value="1"/>
</dbReference>
<dbReference type="STRING" id="58343.AQJ46_00750"/>
<organism evidence="7 8">
    <name type="scientific">Streptomyces canus</name>
    <dbReference type="NCBI Taxonomy" id="58343"/>
    <lineage>
        <taxon>Bacteria</taxon>
        <taxon>Bacillati</taxon>
        <taxon>Actinomycetota</taxon>
        <taxon>Actinomycetes</taxon>
        <taxon>Kitasatosporales</taxon>
        <taxon>Streptomycetaceae</taxon>
        <taxon>Streptomyces</taxon>
        <taxon>Streptomyces aurantiacus group</taxon>
    </lineage>
</organism>
<evidence type="ECO:0000313" key="7">
    <source>
        <dbReference type="EMBL" id="KUN74151.1"/>
    </source>
</evidence>
<reference evidence="7 8" key="1">
    <citation type="submission" date="2015-10" db="EMBL/GenBank/DDBJ databases">
        <title>Draft genome sequence of Streptomyces canus DSM 40017, type strain for the species Streptomyces canus.</title>
        <authorList>
            <person name="Ruckert C."/>
            <person name="Winkler A."/>
            <person name="Kalinowski J."/>
            <person name="Kampfer P."/>
            <person name="Glaeser S."/>
        </authorList>
    </citation>
    <scope>NUCLEOTIDE SEQUENCE [LARGE SCALE GENOMIC DNA]</scope>
    <source>
        <strain evidence="7 8">DSM 40017</strain>
    </source>
</reference>
<feature type="transmembrane region" description="Helical" evidence="5">
    <location>
        <begin position="57"/>
        <end position="76"/>
    </location>
</feature>
<evidence type="ECO:0000256" key="1">
    <source>
        <dbReference type="ARBA" id="ARBA00004651"/>
    </source>
</evidence>
<feature type="domain" description="Major facilitator superfamily (MFS) profile" evidence="6">
    <location>
        <begin position="19"/>
        <end position="104"/>
    </location>
</feature>
<evidence type="ECO:0000256" key="4">
    <source>
        <dbReference type="ARBA" id="ARBA00023136"/>
    </source>
</evidence>
<evidence type="ECO:0000313" key="8">
    <source>
        <dbReference type="Proteomes" id="UP000053669"/>
    </source>
</evidence>
<sequence>MERPAAARAPVDSGGRRGLLLALALLTAVGPLAIDMYVPGLPAMSASLHAGGSGVQLTLTAFLAGVVVGQLVIGPLSDVVGRRLPLIADTGSDPSGKAVRSPWA</sequence>
<dbReference type="InterPro" id="IPR020846">
    <property type="entry name" value="MFS_dom"/>
</dbReference>
<dbReference type="EMBL" id="LMWU01000001">
    <property type="protein sequence ID" value="KUN74151.1"/>
    <property type="molecule type" value="Genomic_DNA"/>
</dbReference>
<dbReference type="AlphaFoldDB" id="A0A101SHN4"/>
<keyword evidence="4 5" id="KW-0472">Membrane</keyword>
<dbReference type="InterPro" id="IPR011701">
    <property type="entry name" value="MFS"/>
</dbReference>
<dbReference type="InterPro" id="IPR036259">
    <property type="entry name" value="MFS_trans_sf"/>
</dbReference>
<protein>
    <recommendedName>
        <fullName evidence="6">Major facilitator superfamily (MFS) profile domain-containing protein</fullName>
    </recommendedName>
</protein>
<evidence type="ECO:0000259" key="6">
    <source>
        <dbReference type="PROSITE" id="PS50850"/>
    </source>
</evidence>
<proteinExistence type="predicted"/>
<dbReference type="InterPro" id="IPR005829">
    <property type="entry name" value="Sugar_transporter_CS"/>
</dbReference>
<accession>A0A101SHN4</accession>
<dbReference type="GO" id="GO:0022857">
    <property type="term" value="F:transmembrane transporter activity"/>
    <property type="evidence" value="ECO:0007669"/>
    <property type="project" value="InterPro"/>
</dbReference>
<dbReference type="Gene3D" id="1.20.1720.10">
    <property type="entry name" value="Multidrug resistance protein D"/>
    <property type="match status" value="1"/>
</dbReference>
<comment type="caution">
    <text evidence="7">The sequence shown here is derived from an EMBL/GenBank/DDBJ whole genome shotgun (WGS) entry which is preliminary data.</text>
</comment>
<dbReference type="PROSITE" id="PS00216">
    <property type="entry name" value="SUGAR_TRANSPORT_1"/>
    <property type="match status" value="1"/>
</dbReference>
<evidence type="ECO:0000256" key="3">
    <source>
        <dbReference type="ARBA" id="ARBA00022989"/>
    </source>
</evidence>